<dbReference type="AlphaFoldDB" id="M7B2U0"/>
<gene>
    <name evidence="1" type="ORF">UY3_13155</name>
</gene>
<keyword evidence="2" id="KW-1185">Reference proteome</keyword>
<proteinExistence type="predicted"/>
<protein>
    <submittedName>
        <fullName evidence="1">Uncharacterized protein</fullName>
    </submittedName>
</protein>
<accession>M7B2U0</accession>
<reference evidence="2" key="1">
    <citation type="journal article" date="2013" name="Nat. Genet.">
        <title>The draft genomes of soft-shell turtle and green sea turtle yield insights into the development and evolution of the turtle-specific body plan.</title>
        <authorList>
            <person name="Wang Z."/>
            <person name="Pascual-Anaya J."/>
            <person name="Zadissa A."/>
            <person name="Li W."/>
            <person name="Niimura Y."/>
            <person name="Huang Z."/>
            <person name="Li C."/>
            <person name="White S."/>
            <person name="Xiong Z."/>
            <person name="Fang D."/>
            <person name="Wang B."/>
            <person name="Ming Y."/>
            <person name="Chen Y."/>
            <person name="Zheng Y."/>
            <person name="Kuraku S."/>
            <person name="Pignatelli M."/>
            <person name="Herrero J."/>
            <person name="Beal K."/>
            <person name="Nozawa M."/>
            <person name="Li Q."/>
            <person name="Wang J."/>
            <person name="Zhang H."/>
            <person name="Yu L."/>
            <person name="Shigenobu S."/>
            <person name="Wang J."/>
            <person name="Liu J."/>
            <person name="Flicek P."/>
            <person name="Searle S."/>
            <person name="Wang J."/>
            <person name="Kuratani S."/>
            <person name="Yin Y."/>
            <person name="Aken B."/>
            <person name="Zhang G."/>
            <person name="Irie N."/>
        </authorList>
    </citation>
    <scope>NUCLEOTIDE SEQUENCE [LARGE SCALE GENOMIC DNA]</scope>
</reference>
<organism evidence="1 2">
    <name type="scientific">Chelonia mydas</name>
    <name type="common">Green sea-turtle</name>
    <name type="synonym">Chelonia agassizi</name>
    <dbReference type="NCBI Taxonomy" id="8469"/>
    <lineage>
        <taxon>Eukaryota</taxon>
        <taxon>Metazoa</taxon>
        <taxon>Chordata</taxon>
        <taxon>Craniata</taxon>
        <taxon>Vertebrata</taxon>
        <taxon>Euteleostomi</taxon>
        <taxon>Archelosauria</taxon>
        <taxon>Testudinata</taxon>
        <taxon>Testudines</taxon>
        <taxon>Cryptodira</taxon>
        <taxon>Durocryptodira</taxon>
        <taxon>Americhelydia</taxon>
        <taxon>Chelonioidea</taxon>
        <taxon>Cheloniidae</taxon>
        <taxon>Chelonia</taxon>
    </lineage>
</organism>
<dbReference type="EMBL" id="KB554236">
    <property type="protein sequence ID" value="EMP29785.1"/>
    <property type="molecule type" value="Genomic_DNA"/>
</dbReference>
<dbReference type="Proteomes" id="UP000031443">
    <property type="component" value="Unassembled WGS sequence"/>
</dbReference>
<evidence type="ECO:0000313" key="2">
    <source>
        <dbReference type="Proteomes" id="UP000031443"/>
    </source>
</evidence>
<evidence type="ECO:0000313" key="1">
    <source>
        <dbReference type="EMBL" id="EMP29785.1"/>
    </source>
</evidence>
<sequence>MVHDPPEDTVLTQKCPHQFCSIFITCTVTGEIKVKLVWPEGLCTLLLTQAPALQCPVARNCGQWKLWGSTCPWRQRTKHIPAPLPRENELQTLNDGHLYKRDSVAAFHSGRDIQELESKAMLYGYTPSHFIRETRLY</sequence>
<name>M7B2U0_CHEMY</name>